<evidence type="ECO:0000313" key="3">
    <source>
        <dbReference type="Proteomes" id="UP001152622"/>
    </source>
</evidence>
<evidence type="ECO:0000313" key="2">
    <source>
        <dbReference type="EMBL" id="KAJ8354929.1"/>
    </source>
</evidence>
<dbReference type="AlphaFoldDB" id="A0A9Q1FBU4"/>
<gene>
    <name evidence="2" type="ORF">SKAU_G00224960</name>
</gene>
<keyword evidence="3" id="KW-1185">Reference proteome</keyword>
<accession>A0A9Q1FBU4</accession>
<organism evidence="2 3">
    <name type="scientific">Synaphobranchus kaupii</name>
    <name type="common">Kaup's arrowtooth eel</name>
    <dbReference type="NCBI Taxonomy" id="118154"/>
    <lineage>
        <taxon>Eukaryota</taxon>
        <taxon>Metazoa</taxon>
        <taxon>Chordata</taxon>
        <taxon>Craniata</taxon>
        <taxon>Vertebrata</taxon>
        <taxon>Euteleostomi</taxon>
        <taxon>Actinopterygii</taxon>
        <taxon>Neopterygii</taxon>
        <taxon>Teleostei</taxon>
        <taxon>Anguilliformes</taxon>
        <taxon>Synaphobranchidae</taxon>
        <taxon>Synaphobranchus</taxon>
    </lineage>
</organism>
<reference evidence="2" key="1">
    <citation type="journal article" date="2023" name="Science">
        <title>Genome structures resolve the early diversification of teleost fishes.</title>
        <authorList>
            <person name="Parey E."/>
            <person name="Louis A."/>
            <person name="Montfort J."/>
            <person name="Bouchez O."/>
            <person name="Roques C."/>
            <person name="Iampietro C."/>
            <person name="Lluch J."/>
            <person name="Castinel A."/>
            <person name="Donnadieu C."/>
            <person name="Desvignes T."/>
            <person name="Floi Bucao C."/>
            <person name="Jouanno E."/>
            <person name="Wen M."/>
            <person name="Mejri S."/>
            <person name="Dirks R."/>
            <person name="Jansen H."/>
            <person name="Henkel C."/>
            <person name="Chen W.J."/>
            <person name="Zahm M."/>
            <person name="Cabau C."/>
            <person name="Klopp C."/>
            <person name="Thompson A.W."/>
            <person name="Robinson-Rechavi M."/>
            <person name="Braasch I."/>
            <person name="Lecointre G."/>
            <person name="Bobe J."/>
            <person name="Postlethwait J.H."/>
            <person name="Berthelot C."/>
            <person name="Roest Crollius H."/>
            <person name="Guiguen Y."/>
        </authorList>
    </citation>
    <scope>NUCLEOTIDE SEQUENCE</scope>
    <source>
        <strain evidence="2">WJC10195</strain>
    </source>
</reference>
<dbReference type="EMBL" id="JAINUF010000007">
    <property type="protein sequence ID" value="KAJ8354929.1"/>
    <property type="molecule type" value="Genomic_DNA"/>
</dbReference>
<feature type="compositionally biased region" description="Low complexity" evidence="1">
    <location>
        <begin position="13"/>
        <end position="26"/>
    </location>
</feature>
<sequence length="132" mass="13840">MVVQDAYTRFNEDSTTQSQCDSTTTKTEVDIKGLEVSKNLLEMSDSGVEFSAPGLPLDSDTDVPPTYTCPKIQVPEPSLSNAPASEANMGTAPVRGDQPSTGPMSEALLEAAQPGESTASPVQDTSKENTAT</sequence>
<feature type="region of interest" description="Disordered" evidence="1">
    <location>
        <begin position="51"/>
        <end position="132"/>
    </location>
</feature>
<evidence type="ECO:0000256" key="1">
    <source>
        <dbReference type="SAM" id="MobiDB-lite"/>
    </source>
</evidence>
<feature type="compositionally biased region" description="Polar residues" evidence="1">
    <location>
        <begin position="115"/>
        <end position="132"/>
    </location>
</feature>
<proteinExistence type="predicted"/>
<name>A0A9Q1FBU4_SYNKA</name>
<protein>
    <submittedName>
        <fullName evidence="2">Uncharacterized protein</fullName>
    </submittedName>
</protein>
<comment type="caution">
    <text evidence="2">The sequence shown here is derived from an EMBL/GenBank/DDBJ whole genome shotgun (WGS) entry which is preliminary data.</text>
</comment>
<dbReference type="Proteomes" id="UP001152622">
    <property type="component" value="Chromosome 7"/>
</dbReference>
<dbReference type="OrthoDB" id="8817156at2759"/>
<feature type="region of interest" description="Disordered" evidence="1">
    <location>
        <begin position="1"/>
        <end position="26"/>
    </location>
</feature>